<dbReference type="STRING" id="413434.SAMN04488132_102515"/>
<evidence type="ECO:0000256" key="1">
    <source>
        <dbReference type="SAM" id="SignalP"/>
    </source>
</evidence>
<keyword evidence="3" id="KW-1185">Reference proteome</keyword>
<dbReference type="EMBL" id="FUWH01000002">
    <property type="protein sequence ID" value="SJZ54542.1"/>
    <property type="molecule type" value="Genomic_DNA"/>
</dbReference>
<name>A0A1T4LIF0_9BACT</name>
<dbReference type="Proteomes" id="UP000190888">
    <property type="component" value="Unassembled WGS sequence"/>
</dbReference>
<evidence type="ECO:0000313" key="2">
    <source>
        <dbReference type="EMBL" id="SJZ54542.1"/>
    </source>
</evidence>
<dbReference type="AlphaFoldDB" id="A0A1T4LIF0"/>
<proteinExistence type="predicted"/>
<sequence length="59" mass="6513">MKKLFSTARIAMIALLPVIAVACLQPRTGIKKETAETIKVKDVWQVEEAASILLLVKSF</sequence>
<feature type="signal peptide" evidence="1">
    <location>
        <begin position="1"/>
        <end position="22"/>
    </location>
</feature>
<reference evidence="2 3" key="1">
    <citation type="submission" date="2017-02" db="EMBL/GenBank/DDBJ databases">
        <authorList>
            <person name="Peterson S.W."/>
        </authorList>
    </citation>
    <scope>NUCLEOTIDE SEQUENCE [LARGE SCALE GENOMIC DNA]</scope>
    <source>
        <strain evidence="2 3">DSM 22335</strain>
    </source>
</reference>
<feature type="chain" id="PRO_5011961814" evidence="1">
    <location>
        <begin position="23"/>
        <end position="59"/>
    </location>
</feature>
<dbReference type="PROSITE" id="PS51257">
    <property type="entry name" value="PROKAR_LIPOPROTEIN"/>
    <property type="match status" value="1"/>
</dbReference>
<organism evidence="2 3">
    <name type="scientific">Sediminibacterium ginsengisoli</name>
    <dbReference type="NCBI Taxonomy" id="413434"/>
    <lineage>
        <taxon>Bacteria</taxon>
        <taxon>Pseudomonadati</taxon>
        <taxon>Bacteroidota</taxon>
        <taxon>Chitinophagia</taxon>
        <taxon>Chitinophagales</taxon>
        <taxon>Chitinophagaceae</taxon>
        <taxon>Sediminibacterium</taxon>
    </lineage>
</organism>
<dbReference type="RefSeq" id="WP_139366997.1">
    <property type="nucleotide sequence ID" value="NZ_FUWH01000002.1"/>
</dbReference>
<gene>
    <name evidence="2" type="ORF">SAMN04488132_102515</name>
</gene>
<protein>
    <submittedName>
        <fullName evidence="2">Uncharacterized protein</fullName>
    </submittedName>
</protein>
<keyword evidence="1" id="KW-0732">Signal</keyword>
<accession>A0A1T4LIF0</accession>
<evidence type="ECO:0000313" key="3">
    <source>
        <dbReference type="Proteomes" id="UP000190888"/>
    </source>
</evidence>